<proteinExistence type="predicted"/>
<organism evidence="1 2">
    <name type="scientific">Comamonas testosteroni TK102</name>
    <dbReference type="NCBI Taxonomy" id="1392005"/>
    <lineage>
        <taxon>Bacteria</taxon>
        <taxon>Pseudomonadati</taxon>
        <taxon>Pseudomonadota</taxon>
        <taxon>Betaproteobacteria</taxon>
        <taxon>Burkholderiales</taxon>
        <taxon>Comamonadaceae</taxon>
        <taxon>Comamonas</taxon>
    </lineage>
</organism>
<dbReference type="Proteomes" id="UP000028782">
    <property type="component" value="Chromosome"/>
</dbReference>
<protein>
    <submittedName>
        <fullName evidence="1">Uncharacterized protein</fullName>
    </submittedName>
</protein>
<name>A0A076PMR5_COMTE</name>
<accession>A0A076PMR5</accession>
<evidence type="ECO:0000313" key="2">
    <source>
        <dbReference type="Proteomes" id="UP000028782"/>
    </source>
</evidence>
<dbReference type="HOGENOM" id="CLU_3395956_0_0_4"/>
<sequence>MSTLMMQMVGLWILAVLVAWVINEIRDDWWA</sequence>
<gene>
    <name evidence="1" type="ORF">O987_09080</name>
</gene>
<dbReference type="KEGG" id="ctes:O987_09080"/>
<evidence type="ECO:0000313" key="1">
    <source>
        <dbReference type="EMBL" id="AIJ45951.1"/>
    </source>
</evidence>
<dbReference type="EMBL" id="CP006704">
    <property type="protein sequence ID" value="AIJ45951.1"/>
    <property type="molecule type" value="Genomic_DNA"/>
</dbReference>
<reference evidence="1 2" key="1">
    <citation type="journal article" date="2014" name="Genome Announc.">
        <title>Complete Genome Sequence of Polychlorinated Biphenyl Degrader Comamonas testosteroni TK102 (NBRC 109938).</title>
        <authorList>
            <person name="Fukuda K."/>
            <person name="Hosoyama A."/>
            <person name="Tsuchikane K."/>
            <person name="Ohji S."/>
            <person name="Yamazoe A."/>
            <person name="Fujita N."/>
            <person name="Shintani M."/>
            <person name="Kimbara K."/>
        </authorList>
    </citation>
    <scope>NUCLEOTIDE SEQUENCE [LARGE SCALE GENOMIC DNA]</scope>
    <source>
        <strain evidence="1">TK102</strain>
    </source>
</reference>
<dbReference type="AlphaFoldDB" id="A0A076PMR5"/>